<feature type="compositionally biased region" description="Polar residues" evidence="1">
    <location>
        <begin position="23"/>
        <end position="35"/>
    </location>
</feature>
<dbReference type="Gramene" id="AUR62023378-RA">
    <property type="protein sequence ID" value="AUR62023378-RA:cds"/>
    <property type="gene ID" value="AUR62023378"/>
</dbReference>
<evidence type="ECO:0000256" key="1">
    <source>
        <dbReference type="SAM" id="MobiDB-lite"/>
    </source>
</evidence>
<reference evidence="2" key="1">
    <citation type="journal article" date="2017" name="Nature">
        <title>The genome of Chenopodium quinoa.</title>
        <authorList>
            <person name="Jarvis D.E."/>
            <person name="Ho Y.S."/>
            <person name="Lightfoot D.J."/>
            <person name="Schmoeckel S.M."/>
            <person name="Li B."/>
            <person name="Borm T.J.A."/>
            <person name="Ohyanagi H."/>
            <person name="Mineta K."/>
            <person name="Michell C.T."/>
            <person name="Saber N."/>
            <person name="Kharbatia N.M."/>
            <person name="Rupper R.R."/>
            <person name="Sharp A.R."/>
            <person name="Dally N."/>
            <person name="Boughton B.A."/>
            <person name="Woo Y.H."/>
            <person name="Gao G."/>
            <person name="Schijlen E.G.W.M."/>
            <person name="Guo X."/>
            <person name="Momin A.A."/>
            <person name="Negrao S."/>
            <person name="Al-Babili S."/>
            <person name="Gehring C."/>
            <person name="Roessner U."/>
            <person name="Jung C."/>
            <person name="Murphy K."/>
            <person name="Arold S.T."/>
            <person name="Gojobori T."/>
            <person name="van der Linden C.G."/>
            <person name="van Loo E.N."/>
            <person name="Jellen E.N."/>
            <person name="Maughan P.J."/>
            <person name="Tester M."/>
        </authorList>
    </citation>
    <scope>NUCLEOTIDE SEQUENCE [LARGE SCALE GENOMIC DNA]</scope>
    <source>
        <strain evidence="2">cv. PI 614886</strain>
    </source>
</reference>
<evidence type="ECO:0000313" key="3">
    <source>
        <dbReference type="Proteomes" id="UP000596660"/>
    </source>
</evidence>
<evidence type="ECO:0000313" key="2">
    <source>
        <dbReference type="EnsemblPlants" id="AUR62023378-RA:cds"/>
    </source>
</evidence>
<accession>A0A803M4K5</accession>
<sequence>MSQNQIRVEKKEKQYRKTGGSGRLNNTLSDQNHLNYSAPGSGRGASSAPPISSNNRSFKKSNNGQGGQSRGTFVSVSTTSSSSNSTAVGVHHVENGNHVYSTLHGVSSPPAADSVPKPSDTSSQKSSRPIPKVPSSQSSSMTSDSTLPSTPSKGGGGKEFSLQFGSISPGVMNGMQVPARTTSAPPNMDEQERNQVRHAAAARTAPAIPVSYAPKQQVPEKHVSSEEKPIAQETNIASKVTRVEVTPVPSSIPPMQPQKPAVRPMAGISMPLPYQQHQPPAGMQFGIPNPQFQTRGSLNNSHPMPMQMPFHIGNPPQQQVFYAWSSTQSYA</sequence>
<feature type="compositionally biased region" description="Low complexity" evidence="1">
    <location>
        <begin position="70"/>
        <end position="90"/>
    </location>
</feature>
<keyword evidence="3" id="KW-1185">Reference proteome</keyword>
<reference evidence="2" key="2">
    <citation type="submission" date="2021-03" db="UniProtKB">
        <authorList>
            <consortium name="EnsemblPlants"/>
        </authorList>
    </citation>
    <scope>IDENTIFICATION</scope>
</reference>
<proteinExistence type="predicted"/>
<organism evidence="2 3">
    <name type="scientific">Chenopodium quinoa</name>
    <name type="common">Quinoa</name>
    <dbReference type="NCBI Taxonomy" id="63459"/>
    <lineage>
        <taxon>Eukaryota</taxon>
        <taxon>Viridiplantae</taxon>
        <taxon>Streptophyta</taxon>
        <taxon>Embryophyta</taxon>
        <taxon>Tracheophyta</taxon>
        <taxon>Spermatophyta</taxon>
        <taxon>Magnoliopsida</taxon>
        <taxon>eudicotyledons</taxon>
        <taxon>Gunneridae</taxon>
        <taxon>Pentapetalae</taxon>
        <taxon>Caryophyllales</taxon>
        <taxon>Chenopodiaceae</taxon>
        <taxon>Chenopodioideae</taxon>
        <taxon>Atripliceae</taxon>
        <taxon>Chenopodium</taxon>
    </lineage>
</organism>
<dbReference type="EnsemblPlants" id="AUR62023378-RA">
    <property type="protein sequence ID" value="AUR62023378-RA:cds"/>
    <property type="gene ID" value="AUR62023378"/>
</dbReference>
<name>A0A803M4K5_CHEQI</name>
<dbReference type="AlphaFoldDB" id="A0A803M4K5"/>
<feature type="region of interest" description="Disordered" evidence="1">
    <location>
        <begin position="1"/>
        <end position="203"/>
    </location>
</feature>
<protein>
    <submittedName>
        <fullName evidence="2">Uncharacterized protein</fullName>
    </submittedName>
</protein>
<dbReference type="Proteomes" id="UP000596660">
    <property type="component" value="Unplaced"/>
</dbReference>
<feature type="compositionally biased region" description="Basic and acidic residues" evidence="1">
    <location>
        <begin position="220"/>
        <end position="230"/>
    </location>
</feature>
<feature type="compositionally biased region" description="Low complexity" evidence="1">
    <location>
        <begin position="134"/>
        <end position="152"/>
    </location>
</feature>
<feature type="compositionally biased region" description="Low complexity" evidence="1">
    <location>
        <begin position="37"/>
        <end position="63"/>
    </location>
</feature>
<feature type="region of interest" description="Disordered" evidence="1">
    <location>
        <begin position="220"/>
        <end position="242"/>
    </location>
</feature>